<feature type="transmembrane region" description="Helical" evidence="9">
    <location>
        <begin position="464"/>
        <end position="480"/>
    </location>
</feature>
<dbReference type="PANTHER" id="PTHR12147:SF58">
    <property type="entry name" value="VACUOLAR MEMBRANE PROTEASE"/>
    <property type="match status" value="1"/>
</dbReference>
<dbReference type="SUPFAM" id="SSF53187">
    <property type="entry name" value="Zn-dependent exopeptidases"/>
    <property type="match status" value="1"/>
</dbReference>
<evidence type="ECO:0000256" key="8">
    <source>
        <dbReference type="ARBA" id="ARBA00031512"/>
    </source>
</evidence>
<keyword evidence="7" id="KW-0325">Glycoprotein</keyword>
<dbReference type="Gene3D" id="3.40.630.10">
    <property type="entry name" value="Zn peptidases"/>
    <property type="match status" value="1"/>
</dbReference>
<dbReference type="GO" id="GO:0008235">
    <property type="term" value="F:metalloexopeptidase activity"/>
    <property type="evidence" value="ECO:0007669"/>
    <property type="project" value="InterPro"/>
</dbReference>
<dbReference type="PANTHER" id="PTHR12147">
    <property type="entry name" value="METALLOPEPTIDASE M28 FAMILY MEMBER"/>
    <property type="match status" value="1"/>
</dbReference>
<feature type="transmembrane region" description="Helical" evidence="9">
    <location>
        <begin position="365"/>
        <end position="391"/>
    </location>
</feature>
<keyword evidence="5" id="KW-0926">Vacuole</keyword>
<comment type="function">
    <text evidence="1">May be involved in vacuolar sorting and osmoregulation.</text>
</comment>
<dbReference type="GO" id="GO:0006508">
    <property type="term" value="P:proteolysis"/>
    <property type="evidence" value="ECO:0007669"/>
    <property type="project" value="InterPro"/>
</dbReference>
<evidence type="ECO:0000313" key="12">
    <source>
        <dbReference type="Proteomes" id="UP000639606"/>
    </source>
</evidence>
<proteinExistence type="inferred from homology"/>
<evidence type="ECO:0000256" key="2">
    <source>
        <dbReference type="ARBA" id="ARBA00004128"/>
    </source>
</evidence>
<protein>
    <recommendedName>
        <fullName evidence="4">Vacuolar membrane protease</fullName>
    </recommendedName>
    <alternativeName>
        <fullName evidence="8">FXNA-related family protease 1</fullName>
    </alternativeName>
</protein>
<feature type="transmembrane region" description="Helical" evidence="9">
    <location>
        <begin position="515"/>
        <end position="536"/>
    </location>
</feature>
<keyword evidence="11" id="KW-0645">Protease</keyword>
<keyword evidence="9" id="KW-0812">Transmembrane</keyword>
<dbReference type="InterPro" id="IPR045175">
    <property type="entry name" value="M28_fam"/>
</dbReference>
<gene>
    <name evidence="11" type="ORF">GCM10010185_29440</name>
</gene>
<accession>A0A918ANS8</accession>
<dbReference type="GO" id="GO:0005774">
    <property type="term" value="C:vacuolar membrane"/>
    <property type="evidence" value="ECO:0007669"/>
    <property type="project" value="UniProtKB-SubCell"/>
</dbReference>
<keyword evidence="11" id="KW-0378">Hydrolase</keyword>
<evidence type="ECO:0000256" key="3">
    <source>
        <dbReference type="ARBA" id="ARBA00010918"/>
    </source>
</evidence>
<evidence type="ECO:0000256" key="9">
    <source>
        <dbReference type="SAM" id="Phobius"/>
    </source>
</evidence>
<keyword evidence="9" id="KW-0472">Membrane</keyword>
<evidence type="ECO:0000256" key="7">
    <source>
        <dbReference type="ARBA" id="ARBA00023180"/>
    </source>
</evidence>
<feature type="domain" description="Peptidase M28" evidence="10">
    <location>
        <begin position="111"/>
        <end position="301"/>
    </location>
</feature>
<organism evidence="11 12">
    <name type="scientific">Saccharothrix coeruleofusca</name>
    <dbReference type="NCBI Taxonomy" id="33919"/>
    <lineage>
        <taxon>Bacteria</taxon>
        <taxon>Bacillati</taxon>
        <taxon>Actinomycetota</taxon>
        <taxon>Actinomycetes</taxon>
        <taxon>Pseudonocardiales</taxon>
        <taxon>Pseudonocardiaceae</taxon>
        <taxon>Saccharothrix</taxon>
    </lineage>
</organism>
<keyword evidence="12" id="KW-1185">Reference proteome</keyword>
<dbReference type="Pfam" id="PF04389">
    <property type="entry name" value="Peptidase_M28"/>
    <property type="match status" value="1"/>
</dbReference>
<dbReference type="GO" id="GO:0004177">
    <property type="term" value="F:aminopeptidase activity"/>
    <property type="evidence" value="ECO:0007669"/>
    <property type="project" value="UniProtKB-KW"/>
</dbReference>
<reference evidence="11" key="1">
    <citation type="journal article" date="2014" name="Int. J. Syst. Evol. Microbiol.">
        <title>Complete genome sequence of Corynebacterium casei LMG S-19264T (=DSM 44701T), isolated from a smear-ripened cheese.</title>
        <authorList>
            <consortium name="US DOE Joint Genome Institute (JGI-PGF)"/>
            <person name="Walter F."/>
            <person name="Albersmeier A."/>
            <person name="Kalinowski J."/>
            <person name="Ruckert C."/>
        </authorList>
    </citation>
    <scope>NUCLEOTIDE SEQUENCE</scope>
    <source>
        <strain evidence="11">JCM 3313</strain>
    </source>
</reference>
<name>A0A918ANS8_9PSEU</name>
<dbReference type="InterPro" id="IPR007484">
    <property type="entry name" value="Peptidase_M28"/>
</dbReference>
<comment type="subcellular location">
    <subcellularLocation>
        <location evidence="2">Vacuole membrane</location>
        <topology evidence="2">Multi-pass membrane protein</topology>
    </subcellularLocation>
</comment>
<feature type="transmembrane region" description="Helical" evidence="9">
    <location>
        <begin position="543"/>
        <end position="562"/>
    </location>
</feature>
<keyword evidence="11" id="KW-0031">Aminopeptidase</keyword>
<evidence type="ECO:0000313" key="11">
    <source>
        <dbReference type="EMBL" id="GGP55023.1"/>
    </source>
</evidence>
<keyword evidence="6 9" id="KW-1133">Transmembrane helix</keyword>
<evidence type="ECO:0000256" key="5">
    <source>
        <dbReference type="ARBA" id="ARBA00022554"/>
    </source>
</evidence>
<sequence>MGDGAVRANSSWLVAVLLAGIAAVGVLAVLAFRPPAPVGADAPAERFSAGRAEAHLREIAVRPHPIGTADNERVRRFVADTARDHGAEVTVETGEVVSRWRHVFRAATTHNVVARVRGDDPAVSGGKALLLVSHYDSVATGPGAADDGAAVAAMLETIRVLTSSGGVRNDVVFLFTDGEEMGLLGAREFVARHGVDDYGAVLNWEARGSGGPVWMFQTGADNGPLISAFGEASARPAGNSLAHEIYRVMPNNTDFTVFRDAGARGLNSAFLEHVHDYHSEHDDLERLDRGSLQHHGDTMVGLVRVLGDRDLREAGGADAVYFDLFARVLVHYPVWSAVVLAALTAVGLVALLAHAARRGQVRVGAVLLVFGVALGTPVVAALLSWGAWWVITLLRPGLAFLALSEPHDRGWYVAGFSLLALAVLVAAVRLLRRCSRAELLGGVLLFTCALLVVAAVLAPGAGFLFQWTLLAGLPALWWAIRERPDRGLSAAPPLVAAALFPPLVGTLLIALGMPLVAAGVAVALLGGVLLVPLLGALPRTGPLAAACAVLAVALLGVGVRTAEFGPDEQRPDSLVYLHDTATGQANWLSSDPEVDAWTARVLGERPERVDLSDRYALLADPVLRAPAPVLPLPPPSVEVLADGTAGDVRSVRFRVVPHAQAWRTQVALPREGLRACLVAGKRLEPTGGALVLELYGAGGGAELTCEAEADAVLEVEVVDHWAGLPAEAAAIVGPRPSDAMPVQSGSRAFDGALVRRVIEI</sequence>
<feature type="transmembrane region" description="Helical" evidence="9">
    <location>
        <begin position="332"/>
        <end position="353"/>
    </location>
</feature>
<evidence type="ECO:0000259" key="10">
    <source>
        <dbReference type="Pfam" id="PF04389"/>
    </source>
</evidence>
<evidence type="ECO:0000256" key="4">
    <source>
        <dbReference type="ARBA" id="ARBA00017435"/>
    </source>
</evidence>
<feature type="transmembrane region" description="Helical" evidence="9">
    <location>
        <begin position="439"/>
        <end position="458"/>
    </location>
</feature>
<feature type="transmembrane region" description="Helical" evidence="9">
    <location>
        <begin position="411"/>
        <end position="432"/>
    </location>
</feature>
<dbReference type="AlphaFoldDB" id="A0A918ANS8"/>
<evidence type="ECO:0000256" key="1">
    <source>
        <dbReference type="ARBA" id="ARBA00003273"/>
    </source>
</evidence>
<evidence type="ECO:0000256" key="6">
    <source>
        <dbReference type="ARBA" id="ARBA00022989"/>
    </source>
</evidence>
<feature type="transmembrane region" description="Helical" evidence="9">
    <location>
        <begin position="487"/>
        <end position="509"/>
    </location>
</feature>
<reference evidence="11" key="2">
    <citation type="submission" date="2020-09" db="EMBL/GenBank/DDBJ databases">
        <authorList>
            <person name="Sun Q."/>
            <person name="Ohkuma M."/>
        </authorList>
    </citation>
    <scope>NUCLEOTIDE SEQUENCE</scope>
    <source>
        <strain evidence="11">JCM 3313</strain>
    </source>
</reference>
<dbReference type="RefSeq" id="WP_189223763.1">
    <property type="nucleotide sequence ID" value="NZ_BMRG01000004.1"/>
</dbReference>
<dbReference type="EMBL" id="BMRG01000004">
    <property type="protein sequence ID" value="GGP55023.1"/>
    <property type="molecule type" value="Genomic_DNA"/>
</dbReference>
<dbReference type="Proteomes" id="UP000639606">
    <property type="component" value="Unassembled WGS sequence"/>
</dbReference>
<comment type="similarity">
    <text evidence="3">Belongs to the peptidase M28 family.</text>
</comment>
<feature type="transmembrane region" description="Helical" evidence="9">
    <location>
        <begin position="12"/>
        <end position="32"/>
    </location>
</feature>
<comment type="caution">
    <text evidence="11">The sequence shown here is derived from an EMBL/GenBank/DDBJ whole genome shotgun (WGS) entry which is preliminary data.</text>
</comment>